<accession>A0AAD1KR68</accession>
<protein>
    <submittedName>
        <fullName evidence="1">Uncharacterized protein</fullName>
    </submittedName>
</protein>
<dbReference type="Proteomes" id="UP000825072">
    <property type="component" value="Chromosome 1"/>
</dbReference>
<evidence type="ECO:0000313" key="1">
    <source>
        <dbReference type="EMBL" id="BCY25953.1"/>
    </source>
</evidence>
<sequence>MSVMGFFRRPDADLSGLDAGVAKRLRAMVEESLAAMGIDANVSGDRAATSIGDIPLAPIAEELGGHHRDNWQLVVDELVTRMVRSVLDGATPLTDATLAEHVVVKVLGDRERAGRSFDYAQSFISNVTREPVPGLVVALAWFDGEVGLLNDATLAEVVDLDAAYRLGTERLASVLADGLSFTRDGDILVVTGSSWLVSSWPLAKGAGGPIADELGESVVVGIEAPDRVVVAAQGRERQMNEVLSASRIADPFPWYIV</sequence>
<name>A0AAD1KR68_9ACTN</name>
<dbReference type="AlphaFoldDB" id="A0AAD1KR68"/>
<dbReference type="EMBL" id="AP024747">
    <property type="protein sequence ID" value="BCY25953.1"/>
    <property type="molecule type" value="Genomic_DNA"/>
</dbReference>
<reference evidence="1" key="1">
    <citation type="submission" date="2021-06" db="EMBL/GenBank/DDBJ databases">
        <title>Genome sequence of Cutibacterium modestum strain KB17-24694.</title>
        <authorList>
            <person name="Dekio I."/>
            <person name="Asahina A."/>
            <person name="Nishida M."/>
        </authorList>
    </citation>
    <scope>NUCLEOTIDE SEQUENCE</scope>
    <source>
        <strain evidence="1">KB17-24694</strain>
    </source>
</reference>
<evidence type="ECO:0000313" key="2">
    <source>
        <dbReference type="Proteomes" id="UP000825072"/>
    </source>
</evidence>
<gene>
    <name evidence="1" type="ORF">KB1_19430</name>
</gene>
<proteinExistence type="predicted"/>
<organism evidence="1 2">
    <name type="scientific">Cutibacterium modestum</name>
    <dbReference type="NCBI Taxonomy" id="2559073"/>
    <lineage>
        <taxon>Bacteria</taxon>
        <taxon>Bacillati</taxon>
        <taxon>Actinomycetota</taxon>
        <taxon>Actinomycetes</taxon>
        <taxon>Propionibacteriales</taxon>
        <taxon>Propionibacteriaceae</taxon>
        <taxon>Cutibacterium</taxon>
    </lineage>
</organism>